<keyword evidence="3" id="KW-1185">Reference proteome</keyword>
<feature type="chain" id="PRO_5045275646" evidence="1">
    <location>
        <begin position="28"/>
        <end position="157"/>
    </location>
</feature>
<dbReference type="EMBL" id="BJZK01000001">
    <property type="protein sequence ID" value="GEO70870.1"/>
    <property type="molecule type" value="Genomic_DNA"/>
</dbReference>
<protein>
    <submittedName>
        <fullName evidence="2">Uncharacterized protein</fullName>
    </submittedName>
</protein>
<name>A0ABQ0WSM8_9LACO</name>
<keyword evidence="1" id="KW-0732">Signal</keyword>
<proteinExistence type="predicted"/>
<dbReference type="RefSeq" id="WP_057730978.1">
    <property type="nucleotide sequence ID" value="NZ_BJZK01000001.1"/>
</dbReference>
<gene>
    <name evidence="2" type="ORF">LZY01_00380</name>
</gene>
<evidence type="ECO:0000313" key="3">
    <source>
        <dbReference type="Proteomes" id="UP000321794"/>
    </source>
</evidence>
<accession>A0ABQ0WSM8</accession>
<evidence type="ECO:0000256" key="1">
    <source>
        <dbReference type="SAM" id="SignalP"/>
    </source>
</evidence>
<evidence type="ECO:0000313" key="2">
    <source>
        <dbReference type="EMBL" id="GEO70870.1"/>
    </source>
</evidence>
<reference evidence="2 3" key="1">
    <citation type="submission" date="2019-07" db="EMBL/GenBank/DDBJ databases">
        <title>Whole genome shotgun sequence of Lactobacillus zymae NBRC 107157.</title>
        <authorList>
            <person name="Hosoyama A."/>
            <person name="Uohara A."/>
            <person name="Ohji S."/>
            <person name="Ichikawa N."/>
        </authorList>
    </citation>
    <scope>NUCLEOTIDE SEQUENCE [LARGE SCALE GENOMIC DNA]</scope>
    <source>
        <strain evidence="2 3">NBRC 107157</strain>
    </source>
</reference>
<organism evidence="2 3">
    <name type="scientific">Levilactobacillus zymae</name>
    <dbReference type="NCBI Taxonomy" id="267363"/>
    <lineage>
        <taxon>Bacteria</taxon>
        <taxon>Bacillati</taxon>
        <taxon>Bacillota</taxon>
        <taxon>Bacilli</taxon>
        <taxon>Lactobacillales</taxon>
        <taxon>Lactobacillaceae</taxon>
        <taxon>Levilactobacillus</taxon>
    </lineage>
</organism>
<dbReference type="Proteomes" id="UP000321794">
    <property type="component" value="Unassembled WGS sequence"/>
</dbReference>
<feature type="signal peptide" evidence="1">
    <location>
        <begin position="1"/>
        <end position="27"/>
    </location>
</feature>
<comment type="caution">
    <text evidence="2">The sequence shown here is derived from an EMBL/GenBank/DDBJ whole genome shotgun (WGS) entry which is preliminary data.</text>
</comment>
<sequence>MKKSLKIIMALAIMWSIVFCVPNIAQAATWHKGVPKTLRGKWDGGAFKNYDDSKRKHFTGYRESRFYLTNSFASQISVMLNKHKKINYVGVAAPYTHIKYKQLSKKKYQIKGSAIYTGRDRLNVYSKVLNLTIHVVSKNHITIAQPNRLTELYLRVK</sequence>